<dbReference type="KEGG" id="mik:FOE78_07600"/>
<sequence length="251" mass="26374">MSLFSNLIDDTVLLDPDPVPVEAALTRHRHLLAGSAADALATLVVEDRTLAAIDRAAAATTDPPIPVTVINTGGAGGLTALAGRSMHQLAISAVDTTLRDPGDLLGNVARVVAAARELDPDIAVHVEIPYGFGWQDAVAEVEAAGLQGLIRMSAPARQVAEQLSAFVEADLGFVADRLPGGRLTGLLLALDALIDGSAVGEAAGLLAADDHDHADTTRSWGEPQVARIRRRLQRVRTAQPELLLERLQHRS</sequence>
<gene>
    <name evidence="1" type="ORF">FOE78_07600</name>
</gene>
<dbReference type="RefSeq" id="WP_143985747.1">
    <property type="nucleotide sequence ID" value="NZ_CP041692.1"/>
</dbReference>
<name>A0A516PX78_9ACTN</name>
<dbReference type="Proteomes" id="UP000319263">
    <property type="component" value="Chromosome"/>
</dbReference>
<accession>A0A516PX78</accession>
<dbReference type="EMBL" id="CP041692">
    <property type="protein sequence ID" value="QDP95779.1"/>
    <property type="molecule type" value="Genomic_DNA"/>
</dbReference>
<dbReference type="OrthoDB" id="9778153at2"/>
<proteinExistence type="predicted"/>
<keyword evidence="2" id="KW-1185">Reference proteome</keyword>
<reference evidence="1 2" key="1">
    <citation type="submission" date="2019-07" db="EMBL/GenBank/DDBJ databases">
        <title>Microlunatus dokdonensis sp. nov. isolated from the rhizospheric soil of the wild plant Elymus tsukushiensis.</title>
        <authorList>
            <person name="Ghim S.-Y."/>
            <person name="Hwang Y.-J."/>
            <person name="Son J.-S."/>
            <person name="Shin J.-H."/>
        </authorList>
    </citation>
    <scope>NUCLEOTIDE SEQUENCE [LARGE SCALE GENOMIC DNA]</scope>
    <source>
        <strain evidence="1 2">KUDC0627</strain>
    </source>
</reference>
<evidence type="ECO:0000313" key="1">
    <source>
        <dbReference type="EMBL" id="QDP95779.1"/>
    </source>
</evidence>
<protein>
    <submittedName>
        <fullName evidence="1">Uncharacterized protein</fullName>
    </submittedName>
</protein>
<organism evidence="1 2">
    <name type="scientific">Microlunatus elymi</name>
    <dbReference type="NCBI Taxonomy" id="2596828"/>
    <lineage>
        <taxon>Bacteria</taxon>
        <taxon>Bacillati</taxon>
        <taxon>Actinomycetota</taxon>
        <taxon>Actinomycetes</taxon>
        <taxon>Propionibacteriales</taxon>
        <taxon>Propionibacteriaceae</taxon>
        <taxon>Microlunatus</taxon>
    </lineage>
</organism>
<dbReference type="AlphaFoldDB" id="A0A516PX78"/>
<evidence type="ECO:0000313" key="2">
    <source>
        <dbReference type="Proteomes" id="UP000319263"/>
    </source>
</evidence>